<evidence type="ECO:0000313" key="1">
    <source>
        <dbReference type="EMBL" id="MBA9074565.1"/>
    </source>
</evidence>
<dbReference type="EMBL" id="JACJIS010000003">
    <property type="protein sequence ID" value="MBA9074565.1"/>
    <property type="molecule type" value="Genomic_DNA"/>
</dbReference>
<accession>A0ABR6DSA6</accession>
<dbReference type="Proteomes" id="UP000555003">
    <property type="component" value="Unassembled WGS sequence"/>
</dbReference>
<proteinExistence type="predicted"/>
<organism evidence="1 2">
    <name type="scientific">Flavobacterium gossypii</name>
    <dbReference type="NCBI Taxonomy" id="1646119"/>
    <lineage>
        <taxon>Bacteria</taxon>
        <taxon>Pseudomonadati</taxon>
        <taxon>Bacteroidota</taxon>
        <taxon>Flavobacteriia</taxon>
        <taxon>Flavobacteriales</taxon>
        <taxon>Flavobacteriaceae</taxon>
        <taxon>Flavobacterium</taxon>
    </lineage>
</organism>
<gene>
    <name evidence="1" type="ORF">GGR22_002738</name>
</gene>
<evidence type="ECO:0000313" key="2">
    <source>
        <dbReference type="Proteomes" id="UP000555003"/>
    </source>
</evidence>
<reference evidence="1 2" key="1">
    <citation type="submission" date="2020-08" db="EMBL/GenBank/DDBJ databases">
        <title>Genomic Encyclopedia of Type Strains, Phase IV (KMG-IV): sequencing the most valuable type-strain genomes for metagenomic binning, comparative biology and taxonomic classification.</title>
        <authorList>
            <person name="Goeker M."/>
        </authorList>
    </citation>
    <scope>NUCLEOTIDE SEQUENCE [LARGE SCALE GENOMIC DNA]</scope>
    <source>
        <strain evidence="1 2">DSM 100397</strain>
    </source>
</reference>
<name>A0ABR6DSA6_9FLAO</name>
<sequence>MEKISIKELYQNKIDEIWNKATINKDLFTRGYVVHEEVIKNAILFIGINPSFSGKNLTLGSHFVNNEKNDKIYKYFKKFIKISDKVQLPWTHLDLLYFRETKQKYIWELLKEKNGVDFVYKQLLLSKEMILKAEPKIIVVSNAMAKHFMGFDKDKVNDTGVWMDFDFSFDDDLGTYRITDTEFKGVPIFFTSMLTGQRALDNGSFERLFWHINFVLEKLNTPNS</sequence>
<comment type="caution">
    <text evidence="1">The sequence shown here is derived from an EMBL/GenBank/DDBJ whole genome shotgun (WGS) entry which is preliminary data.</text>
</comment>
<dbReference type="RefSeq" id="WP_182494078.1">
    <property type="nucleotide sequence ID" value="NZ_JACJIS010000003.1"/>
</dbReference>
<keyword evidence="2" id="KW-1185">Reference proteome</keyword>
<protein>
    <submittedName>
        <fullName evidence="1">Uncharacterized protein</fullName>
    </submittedName>
</protein>